<evidence type="ECO:0000313" key="2">
    <source>
        <dbReference type="Proteomes" id="UP000224634"/>
    </source>
</evidence>
<name>A0A2B7XTZ9_POLH7</name>
<organism evidence="1 2">
    <name type="scientific">Polytolypa hystricis (strain UAMH7299)</name>
    <dbReference type="NCBI Taxonomy" id="1447883"/>
    <lineage>
        <taxon>Eukaryota</taxon>
        <taxon>Fungi</taxon>
        <taxon>Dikarya</taxon>
        <taxon>Ascomycota</taxon>
        <taxon>Pezizomycotina</taxon>
        <taxon>Eurotiomycetes</taxon>
        <taxon>Eurotiomycetidae</taxon>
        <taxon>Onygenales</taxon>
        <taxon>Onygenales incertae sedis</taxon>
        <taxon>Polytolypa</taxon>
    </lineage>
</organism>
<reference evidence="1 2" key="1">
    <citation type="submission" date="2017-10" db="EMBL/GenBank/DDBJ databases">
        <title>Comparative genomics in systemic dimorphic fungi from Ajellomycetaceae.</title>
        <authorList>
            <person name="Munoz J.F."/>
            <person name="Mcewen J.G."/>
            <person name="Clay O.K."/>
            <person name="Cuomo C.A."/>
        </authorList>
    </citation>
    <scope>NUCLEOTIDE SEQUENCE [LARGE SCALE GENOMIC DNA]</scope>
    <source>
        <strain evidence="1 2">UAMH7299</strain>
    </source>
</reference>
<proteinExistence type="predicted"/>
<dbReference type="STRING" id="1447883.A0A2B7XTZ9"/>
<comment type="caution">
    <text evidence="1">The sequence shown here is derived from an EMBL/GenBank/DDBJ whole genome shotgun (WGS) entry which is preliminary data.</text>
</comment>
<dbReference type="EMBL" id="PDNA01000118">
    <property type="protein sequence ID" value="PGH12415.1"/>
    <property type="molecule type" value="Genomic_DNA"/>
</dbReference>
<accession>A0A2B7XTZ9</accession>
<gene>
    <name evidence="1" type="ORF">AJ80_06722</name>
</gene>
<sequence>MAGNFYYQYGIIEPSRPQNAAPDTSKGPTVYEYIPPKPPGVVTVAAPQYIISQSASAAPASAVQVGMHQSMYTTVPTNGQPATVQYTSTPQAVYCPAPAVAAPGAVPWHGPTRAEVNARNQAIAAANGVYNPRPMIPYKPEDGQQWWCRETDGSYTLRTTTDIMENCKPGRWEYGPAGYPYFIRSSS</sequence>
<protein>
    <submittedName>
        <fullName evidence="1">Uncharacterized protein</fullName>
    </submittedName>
</protein>
<dbReference type="AlphaFoldDB" id="A0A2B7XTZ9"/>
<dbReference type="OrthoDB" id="5194044at2759"/>
<keyword evidence="2" id="KW-1185">Reference proteome</keyword>
<dbReference type="Proteomes" id="UP000224634">
    <property type="component" value="Unassembled WGS sequence"/>
</dbReference>
<evidence type="ECO:0000313" key="1">
    <source>
        <dbReference type="EMBL" id="PGH12415.1"/>
    </source>
</evidence>